<name>A0ABV9GMV5_9BACL</name>
<sequence length="204" mass="23234">MRKTFLLVSISCAIVIGGAIFLIKYEKPPQQKKTYHMTAETEVISHSDRPKYMNIEDLVGASDLVFVGTVEGINNTRNLARDPEDPQKEDADNYVEGVDYKVKVNEMLKGEADPVVLVTEQRERKFKGEPTIMDEHYIGLKSNGSYIFFVKKSNTTGRYYSAGDPFFFEIEDNKAVLKTTEKDLLEIYEPKDVSAFKEDIKTAR</sequence>
<protein>
    <submittedName>
        <fullName evidence="2">Uncharacterized protein</fullName>
    </submittedName>
</protein>
<reference evidence="3" key="1">
    <citation type="journal article" date="2019" name="Int. J. Syst. Evol. Microbiol.">
        <title>The Global Catalogue of Microorganisms (GCM) 10K type strain sequencing project: providing services to taxonomists for standard genome sequencing and annotation.</title>
        <authorList>
            <consortium name="The Broad Institute Genomics Platform"/>
            <consortium name="The Broad Institute Genome Sequencing Center for Infectious Disease"/>
            <person name="Wu L."/>
            <person name="Ma J."/>
        </authorList>
    </citation>
    <scope>NUCLEOTIDE SEQUENCE [LARGE SCALE GENOMIC DNA]</scope>
    <source>
        <strain evidence="3">CGMCC 1.16306</strain>
    </source>
</reference>
<keyword evidence="3" id="KW-1185">Reference proteome</keyword>
<dbReference type="EMBL" id="JBHSFW010000009">
    <property type="protein sequence ID" value="MFC4619538.1"/>
    <property type="molecule type" value="Genomic_DNA"/>
</dbReference>
<gene>
    <name evidence="2" type="ORF">ACFO4N_12525</name>
</gene>
<dbReference type="RefSeq" id="WP_376846631.1">
    <property type="nucleotide sequence ID" value="NZ_JBHSFW010000009.1"/>
</dbReference>
<accession>A0ABV9GMV5</accession>
<proteinExistence type="predicted"/>
<comment type="caution">
    <text evidence="2">The sequence shown here is derived from an EMBL/GenBank/DDBJ whole genome shotgun (WGS) entry which is preliminary data.</text>
</comment>
<feature type="transmembrane region" description="Helical" evidence="1">
    <location>
        <begin position="6"/>
        <end position="23"/>
    </location>
</feature>
<dbReference type="Proteomes" id="UP001596022">
    <property type="component" value="Unassembled WGS sequence"/>
</dbReference>
<keyword evidence="1" id="KW-0812">Transmembrane</keyword>
<evidence type="ECO:0000256" key="1">
    <source>
        <dbReference type="SAM" id="Phobius"/>
    </source>
</evidence>
<evidence type="ECO:0000313" key="3">
    <source>
        <dbReference type="Proteomes" id="UP001596022"/>
    </source>
</evidence>
<organism evidence="2 3">
    <name type="scientific">Camelliibacillus cellulosilyticus</name>
    <dbReference type="NCBI Taxonomy" id="2174486"/>
    <lineage>
        <taxon>Bacteria</taxon>
        <taxon>Bacillati</taxon>
        <taxon>Bacillota</taxon>
        <taxon>Bacilli</taxon>
        <taxon>Bacillales</taxon>
        <taxon>Sporolactobacillaceae</taxon>
        <taxon>Camelliibacillus</taxon>
    </lineage>
</organism>
<evidence type="ECO:0000313" key="2">
    <source>
        <dbReference type="EMBL" id="MFC4619538.1"/>
    </source>
</evidence>
<keyword evidence="1" id="KW-1133">Transmembrane helix</keyword>
<keyword evidence="1" id="KW-0472">Membrane</keyword>